<dbReference type="AlphaFoldDB" id="A0A1Y1VXK8"/>
<dbReference type="EMBL" id="MCFD01000027">
    <property type="protein sequence ID" value="ORX65534.1"/>
    <property type="molecule type" value="Genomic_DNA"/>
</dbReference>
<gene>
    <name evidence="1" type="ORF">DL89DRAFT_100417</name>
</gene>
<keyword evidence="2" id="KW-1185">Reference proteome</keyword>
<protein>
    <submittedName>
        <fullName evidence="1">Uncharacterized protein</fullName>
    </submittedName>
</protein>
<evidence type="ECO:0000313" key="2">
    <source>
        <dbReference type="Proteomes" id="UP000193922"/>
    </source>
</evidence>
<comment type="caution">
    <text evidence="1">The sequence shown here is derived from an EMBL/GenBank/DDBJ whole genome shotgun (WGS) entry which is preliminary data.</text>
</comment>
<evidence type="ECO:0000313" key="1">
    <source>
        <dbReference type="EMBL" id="ORX65534.1"/>
    </source>
</evidence>
<reference evidence="1 2" key="1">
    <citation type="submission" date="2016-07" db="EMBL/GenBank/DDBJ databases">
        <title>Pervasive Adenine N6-methylation of Active Genes in Fungi.</title>
        <authorList>
            <consortium name="DOE Joint Genome Institute"/>
            <person name="Mondo S.J."/>
            <person name="Dannebaum R.O."/>
            <person name="Kuo R.C."/>
            <person name="Labutti K."/>
            <person name="Haridas S."/>
            <person name="Kuo A."/>
            <person name="Salamov A."/>
            <person name="Ahrendt S.R."/>
            <person name="Lipzen A."/>
            <person name="Sullivan W."/>
            <person name="Andreopoulos W.B."/>
            <person name="Clum A."/>
            <person name="Lindquist E."/>
            <person name="Daum C."/>
            <person name="Ramamoorthy G.K."/>
            <person name="Gryganskyi A."/>
            <person name="Culley D."/>
            <person name="Magnuson J.K."/>
            <person name="James T.Y."/>
            <person name="O'Malley M.A."/>
            <person name="Stajich J.E."/>
            <person name="Spatafora J.W."/>
            <person name="Visel A."/>
            <person name="Grigoriev I.V."/>
        </authorList>
    </citation>
    <scope>NUCLEOTIDE SEQUENCE [LARGE SCALE GENOMIC DNA]</scope>
    <source>
        <strain evidence="1 2">ATCC 12442</strain>
    </source>
</reference>
<dbReference type="RefSeq" id="XP_040739700.1">
    <property type="nucleotide sequence ID" value="XM_040882981.1"/>
</dbReference>
<sequence length="197" mass="22199">MLPSNYTLFYSTTPEKEGCVAFYGGCYDTIDAGETLHEPLYRVYVKYPNIIFSAVENIVDDDTTVIAGIIPNLMTKEYTEGIAIVDMRTEKSARVIINGNVFNIEQRATQLGWKFKDPEGIKYKWNTPIQGARWELTDGSGSGVAALHFGKHRQGTLEVLPNMDRQLFILASISLVFSIIAVSRQEKYPHLLIPVYQ</sequence>
<dbReference type="Proteomes" id="UP000193922">
    <property type="component" value="Unassembled WGS sequence"/>
</dbReference>
<accession>A0A1Y1VXK8</accession>
<dbReference type="GeneID" id="63799629"/>
<name>A0A1Y1VXK8_9FUNG</name>
<organism evidence="1 2">
    <name type="scientific">Linderina pennispora</name>
    <dbReference type="NCBI Taxonomy" id="61395"/>
    <lineage>
        <taxon>Eukaryota</taxon>
        <taxon>Fungi</taxon>
        <taxon>Fungi incertae sedis</taxon>
        <taxon>Zoopagomycota</taxon>
        <taxon>Kickxellomycotina</taxon>
        <taxon>Kickxellomycetes</taxon>
        <taxon>Kickxellales</taxon>
        <taxon>Kickxellaceae</taxon>
        <taxon>Linderina</taxon>
    </lineage>
</organism>
<proteinExistence type="predicted"/>